<dbReference type="Pfam" id="PF04777">
    <property type="entry name" value="Evr1_Alr"/>
    <property type="match status" value="1"/>
</dbReference>
<dbReference type="PANTHER" id="PTHR22897:SF8">
    <property type="entry name" value="SULFHYDRYL OXIDASE"/>
    <property type="match status" value="1"/>
</dbReference>
<gene>
    <name evidence="10" type="ORF">CmeUKMEL1_13020</name>
</gene>
<keyword evidence="4 8" id="KW-0274">FAD</keyword>
<dbReference type="CDD" id="cd02961">
    <property type="entry name" value="PDI_a_family"/>
    <property type="match status" value="1"/>
</dbReference>
<feature type="domain" description="ERV/ALR sulfhydryl oxidase" evidence="9">
    <location>
        <begin position="367"/>
        <end position="503"/>
    </location>
</feature>
<keyword evidence="11" id="KW-1185">Reference proteome</keyword>
<feature type="transmembrane region" description="Helical" evidence="8">
    <location>
        <begin position="30"/>
        <end position="52"/>
    </location>
</feature>
<dbReference type="Gene3D" id="1.20.120.310">
    <property type="entry name" value="ERV/ALR sulfhydryl oxidase domain"/>
    <property type="match status" value="1"/>
</dbReference>
<protein>
    <recommendedName>
        <fullName evidence="8">Sulfhydryl oxidase</fullName>
        <ecNumber evidence="8">1.8.3.2</ecNumber>
    </recommendedName>
</protein>
<feature type="transmembrane region" description="Helical" evidence="8">
    <location>
        <begin position="624"/>
        <end position="642"/>
    </location>
</feature>
<evidence type="ECO:0000256" key="7">
    <source>
        <dbReference type="ARBA" id="ARBA00023180"/>
    </source>
</evidence>
<dbReference type="EMBL" id="JIBK01000046">
    <property type="protein sequence ID" value="POM84563.1"/>
    <property type="molecule type" value="Genomic_DNA"/>
</dbReference>
<keyword evidence="5 8" id="KW-0560">Oxidoreductase</keyword>
<dbReference type="GO" id="GO:0016971">
    <property type="term" value="F:flavin-dependent sulfhydryl oxidase activity"/>
    <property type="evidence" value="ECO:0007669"/>
    <property type="project" value="InterPro"/>
</dbReference>
<keyword evidence="2 8" id="KW-0285">Flavoprotein</keyword>
<accession>A0A2P4Z3B1</accession>
<evidence type="ECO:0000256" key="4">
    <source>
        <dbReference type="ARBA" id="ARBA00022827"/>
    </source>
</evidence>
<keyword evidence="6" id="KW-1015">Disulfide bond</keyword>
<evidence type="ECO:0000256" key="1">
    <source>
        <dbReference type="ARBA" id="ARBA00001974"/>
    </source>
</evidence>
<dbReference type="InterPro" id="IPR036249">
    <property type="entry name" value="Thioredoxin-like_sf"/>
</dbReference>
<keyword evidence="8" id="KW-0812">Transmembrane</keyword>
<evidence type="ECO:0000313" key="11">
    <source>
        <dbReference type="Proteomes" id="UP000236928"/>
    </source>
</evidence>
<comment type="caution">
    <text evidence="10">The sequence shown here is derived from an EMBL/GenBank/DDBJ whole genome shotgun (WGS) entry which is preliminary data.</text>
</comment>
<reference evidence="10 11" key="1">
    <citation type="submission" date="2014-04" db="EMBL/GenBank/DDBJ databases">
        <title>Comparative Genomics of Cryptosporidium Species.</title>
        <authorList>
            <person name="Silva J.C."/>
            <person name="Su Q."/>
            <person name="Chalmers R."/>
            <person name="Chibucos M.C."/>
            <person name="Elwin K."/>
            <person name="Godinez A."/>
            <person name="Guo F."/>
            <person name="Huynh K."/>
            <person name="Orvis J."/>
            <person name="Ott S."/>
            <person name="Sadzewicz L."/>
            <person name="Sengamalay N."/>
            <person name="Shetty A."/>
            <person name="Sun M."/>
            <person name="Tallon L."/>
            <person name="Xiao L."/>
            <person name="Zhang H."/>
            <person name="Fraser C.M."/>
            <person name="Zhu G."/>
            <person name="Kissinger J."/>
            <person name="Widmer G."/>
        </authorList>
    </citation>
    <scope>NUCLEOTIDE SEQUENCE [LARGE SCALE GENOMIC DNA]</scope>
    <source>
        <strain evidence="10 11">UKMEL1</strain>
    </source>
</reference>
<dbReference type="GO" id="GO:0005615">
    <property type="term" value="C:extracellular space"/>
    <property type="evidence" value="ECO:0007669"/>
    <property type="project" value="TreeGrafter"/>
</dbReference>
<dbReference type="SUPFAM" id="SSF52833">
    <property type="entry name" value="Thioredoxin-like"/>
    <property type="match status" value="1"/>
</dbReference>
<evidence type="ECO:0000259" key="9">
    <source>
        <dbReference type="PROSITE" id="PS51324"/>
    </source>
</evidence>
<comment type="caution">
    <text evidence="8">Lacks conserved residue(s) required for the propagation of feature annotation.</text>
</comment>
<keyword evidence="3" id="KW-0732">Signal</keyword>
<dbReference type="VEuPathDB" id="CryptoDB:CmeUKMEL1_13020"/>
<evidence type="ECO:0000256" key="3">
    <source>
        <dbReference type="ARBA" id="ARBA00022729"/>
    </source>
</evidence>
<comment type="catalytic activity">
    <reaction evidence="8">
        <text>2 R'C(R)SH + O2 = R'C(R)S-S(R)CR' + H2O2</text>
        <dbReference type="Rhea" id="RHEA:17357"/>
        <dbReference type="ChEBI" id="CHEBI:15379"/>
        <dbReference type="ChEBI" id="CHEBI:16240"/>
        <dbReference type="ChEBI" id="CHEBI:16520"/>
        <dbReference type="ChEBI" id="CHEBI:17412"/>
        <dbReference type="EC" id="1.8.3.2"/>
    </reaction>
</comment>
<evidence type="ECO:0000256" key="8">
    <source>
        <dbReference type="RuleBase" id="RU371123"/>
    </source>
</evidence>
<dbReference type="GO" id="GO:0003756">
    <property type="term" value="F:protein disulfide isomerase activity"/>
    <property type="evidence" value="ECO:0007669"/>
    <property type="project" value="TreeGrafter"/>
</dbReference>
<dbReference type="GO" id="GO:0000139">
    <property type="term" value="C:Golgi membrane"/>
    <property type="evidence" value="ECO:0007669"/>
    <property type="project" value="TreeGrafter"/>
</dbReference>
<evidence type="ECO:0000256" key="6">
    <source>
        <dbReference type="ARBA" id="ARBA00023157"/>
    </source>
</evidence>
<dbReference type="SUPFAM" id="SSF69000">
    <property type="entry name" value="FAD-dependent thiol oxidase"/>
    <property type="match status" value="1"/>
</dbReference>
<dbReference type="InterPro" id="IPR036774">
    <property type="entry name" value="ERV/ALR_sulphydryl_oxid_sf"/>
</dbReference>
<evidence type="ECO:0000256" key="5">
    <source>
        <dbReference type="ARBA" id="ARBA00023002"/>
    </source>
</evidence>
<comment type="cofactor">
    <cofactor evidence="1 8">
        <name>FAD</name>
        <dbReference type="ChEBI" id="CHEBI:57692"/>
    </cofactor>
</comment>
<organism evidence="10 11">
    <name type="scientific">Cryptosporidium meleagridis</name>
    <dbReference type="NCBI Taxonomy" id="93969"/>
    <lineage>
        <taxon>Eukaryota</taxon>
        <taxon>Sar</taxon>
        <taxon>Alveolata</taxon>
        <taxon>Apicomplexa</taxon>
        <taxon>Conoidasida</taxon>
        <taxon>Coccidia</taxon>
        <taxon>Eucoccidiorida</taxon>
        <taxon>Eimeriorina</taxon>
        <taxon>Cryptosporidiidae</taxon>
        <taxon>Cryptosporidium</taxon>
    </lineage>
</organism>
<evidence type="ECO:0000313" key="10">
    <source>
        <dbReference type="EMBL" id="POM84563.1"/>
    </source>
</evidence>
<keyword evidence="8" id="KW-0472">Membrane</keyword>
<keyword evidence="7" id="KW-0325">Glycoprotein</keyword>
<dbReference type="Proteomes" id="UP000236928">
    <property type="component" value="Unassembled WGS sequence"/>
</dbReference>
<dbReference type="GO" id="GO:0006457">
    <property type="term" value="P:protein folding"/>
    <property type="evidence" value="ECO:0007669"/>
    <property type="project" value="TreeGrafter"/>
</dbReference>
<keyword evidence="8" id="KW-1133">Transmembrane helix</keyword>
<evidence type="ECO:0000256" key="2">
    <source>
        <dbReference type="ARBA" id="ARBA00022630"/>
    </source>
</evidence>
<dbReference type="PROSITE" id="PS51324">
    <property type="entry name" value="ERV_ALR"/>
    <property type="match status" value="1"/>
</dbReference>
<dbReference type="AlphaFoldDB" id="A0A2P4Z3B1"/>
<dbReference type="Pfam" id="PF00085">
    <property type="entry name" value="Thioredoxin"/>
    <property type="match status" value="1"/>
</dbReference>
<sequence length="657" mass="75652">MNRYSWKYKRENHLIDKSDKILIRMLWSRYIFCCLLFFIWYVCTWFVGAHLLRIETKEGIYTKSAFIKELSSVGELRDIVLNDLNQPKVLIFYSSFCAYCHMASNPLKRVAESLTPTGVKFYAFECGKGYSECSIWGIDGLPNLRLIGPEDKKINLESLINYTEFSDINCTRKSEKHIVFPEKHIPKLMEVPYLKHLKSKSISMPVINEETFLMCSIIRAFDLSSVFKPLNNSVLSNSAVSQTKTGISNHFGRWSEESMLINPSHAIVDAITMKFYILHNWVFFGNKVVNTLQFLEKRRLNALYRFVETSWVLIPSKRTRVKLEEILVFLKNYMDNKDNSIYSKLSLESWQSFIKTVVVEGISTTQNGSDPVFYICKKSLFCGIWLLFHSWSISLLKGVQHQGKGCPIYNGPSLTPGQVVDRIAETVKYFMVCQSCKEHFETMINNNTCDRTSYIPPMNNGKFPVLLYEAEGLVFWLFRVHNLVTLRVATESSYEHLKQKRSSSISYVGTGVSFPPIGTCFDCYRPNQTPAEVTNQMLSGINDLTDDDYDKDIFEQGPVVAFLEAYYWKEGWILPKTTLDLQKSELASAYSTPDSNQIDPFDSLNSFKRSAEIQVGSVFDIFPVLYPILTFFIFSLTVFYLVETGPFLQEQKINQLA</sequence>
<dbReference type="InterPro" id="IPR017905">
    <property type="entry name" value="ERV/ALR_sulphydryl_oxidase"/>
</dbReference>
<dbReference type="Gene3D" id="3.40.30.10">
    <property type="entry name" value="Glutaredoxin"/>
    <property type="match status" value="1"/>
</dbReference>
<dbReference type="EC" id="1.8.3.2" evidence="8"/>
<dbReference type="OrthoDB" id="59470at2759"/>
<proteinExistence type="predicted"/>
<dbReference type="InterPro" id="IPR039798">
    <property type="entry name" value="Sulfhydryl_oxidase"/>
</dbReference>
<name>A0A2P4Z3B1_9CRYT</name>
<dbReference type="PANTHER" id="PTHR22897">
    <property type="entry name" value="QUIESCIN Q6-RELATED SULFHYDRYL OXIDASE"/>
    <property type="match status" value="1"/>
</dbReference>
<dbReference type="InterPro" id="IPR013766">
    <property type="entry name" value="Thioredoxin_domain"/>
</dbReference>